<dbReference type="AlphaFoldDB" id="A0A8H4K917"/>
<feature type="compositionally biased region" description="Polar residues" evidence="1">
    <location>
        <begin position="64"/>
        <end position="77"/>
    </location>
</feature>
<feature type="region of interest" description="Disordered" evidence="1">
    <location>
        <begin position="1"/>
        <end position="31"/>
    </location>
</feature>
<feature type="region of interest" description="Disordered" evidence="1">
    <location>
        <begin position="51"/>
        <end position="108"/>
    </location>
</feature>
<evidence type="ECO:0000313" key="3">
    <source>
        <dbReference type="Proteomes" id="UP000605986"/>
    </source>
</evidence>
<accession>A0A8H4K917</accession>
<feature type="region of interest" description="Disordered" evidence="1">
    <location>
        <begin position="452"/>
        <end position="474"/>
    </location>
</feature>
<dbReference type="PANTHER" id="PTHR38887:SF1">
    <property type="entry name" value="RAS MODIFICATION PROTEIN ERF4"/>
    <property type="match status" value="1"/>
</dbReference>
<comment type="caution">
    <text evidence="2">The sequence shown here is derived from an EMBL/GenBank/DDBJ whole genome shotgun (WGS) entry which is preliminary data.</text>
</comment>
<dbReference type="OrthoDB" id="3433125at2759"/>
<reference evidence="2" key="1">
    <citation type="submission" date="2020-01" db="EMBL/GenBank/DDBJ databases">
        <title>Identification and distribution of gene clusters putatively required for synthesis of sphingolipid metabolism inhibitors in phylogenetically diverse species of the filamentous fungus Fusarium.</title>
        <authorList>
            <person name="Kim H.-S."/>
            <person name="Busman M."/>
            <person name="Brown D.W."/>
            <person name="Divon H."/>
            <person name="Uhlig S."/>
            <person name="Proctor R.H."/>
        </authorList>
    </citation>
    <scope>NUCLEOTIDE SEQUENCE</scope>
    <source>
        <strain evidence="2">NRRL 53441</strain>
    </source>
</reference>
<sequence length="519" mass="57048">MSNNGRGLGRGSLFQRGGRGGRGGGRGSGGLIGSAVRGVAGGIGLVSESVSSYKKKKEMERNNAESSEQAQQHQPNIGATELPGNDYSQSSHVTELPGSHHPQPSSYIAELPDNNIAELPDNHESHNSQQDDLTERQWELDETQSELLSTPQDGTNLSQETRDDHDLVATFLRAHGPVSFPSGQPNARLELPVILAQRRPKDRTRGFVRGYAPMLENVGIDQAAWLDFLDKFDESTTASPWIEVINFAEFGGFFVSIGPSIAISAAVHLTIESAKDVHSRQRTNKFLSQMNKQYFYPKGLCCLIMTWREDSGKPHEVVDLTSTIASSIGSYDSSFANKFKNSSGKTYGDFALPEAAPLIFPTLDVLAADDSEQSTGLKQSLGEKKTFIREYYDKRAQAQFALDRPNNLLANQQEAPKFTSRYADPSHPSNNGSLISLLTRGYVDPTQVRRQGLRGQISERRNQGTPSGTRTEKAGLPLSYKPVKAARKFLFNKDILYLMVVNMPTEDELNQAKVALNSK</sequence>
<name>A0A8H4K917_9HYPO</name>
<dbReference type="EMBL" id="JAADJG010000507">
    <property type="protein sequence ID" value="KAF4445646.1"/>
    <property type="molecule type" value="Genomic_DNA"/>
</dbReference>
<dbReference type="InterPro" id="IPR053221">
    <property type="entry name" value="Burnettramic_acid_biosynth"/>
</dbReference>
<protein>
    <submittedName>
        <fullName evidence="2">Uncharacterized protein</fullName>
    </submittedName>
</protein>
<evidence type="ECO:0000256" key="1">
    <source>
        <dbReference type="SAM" id="MobiDB-lite"/>
    </source>
</evidence>
<proteinExistence type="predicted"/>
<keyword evidence="3" id="KW-1185">Reference proteome</keyword>
<organism evidence="2 3">
    <name type="scientific">Fusarium austroafricanum</name>
    <dbReference type="NCBI Taxonomy" id="2364996"/>
    <lineage>
        <taxon>Eukaryota</taxon>
        <taxon>Fungi</taxon>
        <taxon>Dikarya</taxon>
        <taxon>Ascomycota</taxon>
        <taxon>Pezizomycotina</taxon>
        <taxon>Sordariomycetes</taxon>
        <taxon>Hypocreomycetidae</taxon>
        <taxon>Hypocreales</taxon>
        <taxon>Nectriaceae</taxon>
        <taxon>Fusarium</taxon>
        <taxon>Fusarium concolor species complex</taxon>
    </lineage>
</organism>
<gene>
    <name evidence="2" type="ORF">F53441_10646</name>
</gene>
<evidence type="ECO:0000313" key="2">
    <source>
        <dbReference type="EMBL" id="KAF4445646.1"/>
    </source>
</evidence>
<feature type="compositionally biased region" description="Gly residues" evidence="1">
    <location>
        <begin position="1"/>
        <end position="10"/>
    </location>
</feature>
<feature type="compositionally biased region" description="Gly residues" evidence="1">
    <location>
        <begin position="17"/>
        <end position="31"/>
    </location>
</feature>
<dbReference type="PANTHER" id="PTHR38887">
    <property type="entry name" value="CHROMOSOME 21, WHOLE GENOME SHOTGUN SEQUENCE"/>
    <property type="match status" value="1"/>
</dbReference>
<dbReference type="Proteomes" id="UP000605986">
    <property type="component" value="Unassembled WGS sequence"/>
</dbReference>